<dbReference type="PROSITE" id="PS50941">
    <property type="entry name" value="CHIT_BIND_I_2"/>
    <property type="match status" value="1"/>
</dbReference>
<dbReference type="PROSITE" id="PS00026">
    <property type="entry name" value="CHIT_BIND_I_1"/>
    <property type="match status" value="1"/>
</dbReference>
<evidence type="ECO:0000256" key="5">
    <source>
        <dbReference type="SAM" id="MobiDB-lite"/>
    </source>
</evidence>
<feature type="disulfide bond" evidence="4">
    <location>
        <begin position="91"/>
        <end position="103"/>
    </location>
</feature>
<dbReference type="InterPro" id="IPR029070">
    <property type="entry name" value="Chitinase_insertion_sf"/>
</dbReference>
<dbReference type="Pfam" id="PF00187">
    <property type="entry name" value="Chitin_bind_1"/>
    <property type="match status" value="1"/>
</dbReference>
<comment type="caution">
    <text evidence="4">Lacks conserved residue(s) required for the propagation of feature annotation.</text>
</comment>
<gene>
    <name evidence="9" type="ORF">FB567DRAFT_503282</name>
</gene>
<feature type="disulfide bond" evidence="4">
    <location>
        <begin position="96"/>
        <end position="110"/>
    </location>
</feature>
<dbReference type="InterPro" id="IPR001002">
    <property type="entry name" value="Chitin-bd_1"/>
</dbReference>
<feature type="domain" description="Chitin-binding type-1" evidence="7">
    <location>
        <begin position="77"/>
        <end position="132"/>
    </location>
</feature>
<dbReference type="InterPro" id="IPR017853">
    <property type="entry name" value="GH"/>
</dbReference>
<keyword evidence="3 4" id="KW-0147">Chitin-binding</keyword>
<dbReference type="SMART" id="SM00270">
    <property type="entry name" value="ChtBD1"/>
    <property type="match status" value="2"/>
</dbReference>
<organism evidence="9 10">
    <name type="scientific">Paraphoma chrysanthemicola</name>
    <dbReference type="NCBI Taxonomy" id="798071"/>
    <lineage>
        <taxon>Eukaryota</taxon>
        <taxon>Fungi</taxon>
        <taxon>Dikarya</taxon>
        <taxon>Ascomycota</taxon>
        <taxon>Pezizomycotina</taxon>
        <taxon>Dothideomycetes</taxon>
        <taxon>Pleosporomycetidae</taxon>
        <taxon>Pleosporales</taxon>
        <taxon>Pleosporineae</taxon>
        <taxon>Phaeosphaeriaceae</taxon>
        <taxon>Paraphoma</taxon>
    </lineage>
</organism>
<dbReference type="InterPro" id="IPR036861">
    <property type="entry name" value="Endochitinase-like_sf"/>
</dbReference>
<keyword evidence="10" id="KW-1185">Reference proteome</keyword>
<dbReference type="AlphaFoldDB" id="A0A8K0VV20"/>
<dbReference type="Gene3D" id="3.30.60.10">
    <property type="entry name" value="Endochitinase-like"/>
    <property type="match status" value="1"/>
</dbReference>
<accession>A0A8K0VV20</accession>
<keyword evidence="6" id="KW-0732">Signal</keyword>
<dbReference type="Gene3D" id="3.20.20.80">
    <property type="entry name" value="Glycosidases"/>
    <property type="match status" value="1"/>
</dbReference>
<proteinExistence type="inferred from homology"/>
<dbReference type="CDD" id="cd00035">
    <property type="entry name" value="ChtBD1"/>
    <property type="match status" value="2"/>
</dbReference>
<comment type="caution">
    <text evidence="9">The sequence shown here is derived from an EMBL/GenBank/DDBJ whole genome shotgun (WGS) entry which is preliminary data.</text>
</comment>
<dbReference type="EMBL" id="JAGMVJ010000018">
    <property type="protein sequence ID" value="KAH7077186.1"/>
    <property type="molecule type" value="Genomic_DNA"/>
</dbReference>
<dbReference type="InterPro" id="IPR011583">
    <property type="entry name" value="Chitinase_II/V-like_cat"/>
</dbReference>
<feature type="compositionally biased region" description="Basic residues" evidence="5">
    <location>
        <begin position="760"/>
        <end position="770"/>
    </location>
</feature>
<evidence type="ECO:0000256" key="1">
    <source>
        <dbReference type="ARBA" id="ARBA00008682"/>
    </source>
</evidence>
<feature type="signal peptide" evidence="6">
    <location>
        <begin position="1"/>
        <end position="20"/>
    </location>
</feature>
<dbReference type="PANTHER" id="PTHR11177">
    <property type="entry name" value="CHITINASE"/>
    <property type="match status" value="1"/>
</dbReference>
<dbReference type="GO" id="GO:0008843">
    <property type="term" value="F:endochitinase activity"/>
    <property type="evidence" value="ECO:0007669"/>
    <property type="project" value="UniProtKB-EC"/>
</dbReference>
<dbReference type="Proteomes" id="UP000813461">
    <property type="component" value="Unassembled WGS sequence"/>
</dbReference>
<evidence type="ECO:0000256" key="3">
    <source>
        <dbReference type="ARBA" id="ARBA00022669"/>
    </source>
</evidence>
<dbReference type="Gene3D" id="3.10.50.10">
    <property type="match status" value="1"/>
</dbReference>
<dbReference type="SUPFAM" id="SSF57016">
    <property type="entry name" value="Plant lectins/antimicrobial peptides"/>
    <property type="match status" value="1"/>
</dbReference>
<reference evidence="9" key="1">
    <citation type="journal article" date="2021" name="Nat. Commun.">
        <title>Genetic determinants of endophytism in the Arabidopsis root mycobiome.</title>
        <authorList>
            <person name="Mesny F."/>
            <person name="Miyauchi S."/>
            <person name="Thiergart T."/>
            <person name="Pickel B."/>
            <person name="Atanasova L."/>
            <person name="Karlsson M."/>
            <person name="Huettel B."/>
            <person name="Barry K.W."/>
            <person name="Haridas S."/>
            <person name="Chen C."/>
            <person name="Bauer D."/>
            <person name="Andreopoulos W."/>
            <person name="Pangilinan J."/>
            <person name="LaButti K."/>
            <person name="Riley R."/>
            <person name="Lipzen A."/>
            <person name="Clum A."/>
            <person name="Drula E."/>
            <person name="Henrissat B."/>
            <person name="Kohler A."/>
            <person name="Grigoriev I.V."/>
            <person name="Martin F.M."/>
            <person name="Hacquard S."/>
        </authorList>
    </citation>
    <scope>NUCLEOTIDE SEQUENCE</scope>
    <source>
        <strain evidence="9">MPI-SDFR-AT-0120</strain>
    </source>
</reference>
<evidence type="ECO:0000313" key="9">
    <source>
        <dbReference type="EMBL" id="KAH7077186.1"/>
    </source>
</evidence>
<dbReference type="PROSITE" id="PS51910">
    <property type="entry name" value="GH18_2"/>
    <property type="match status" value="1"/>
</dbReference>
<dbReference type="PANTHER" id="PTHR11177:SF333">
    <property type="entry name" value="CHITINASE"/>
    <property type="match status" value="1"/>
</dbReference>
<keyword evidence="4" id="KW-1015">Disulfide bond</keyword>
<evidence type="ECO:0000313" key="10">
    <source>
        <dbReference type="Proteomes" id="UP000813461"/>
    </source>
</evidence>
<evidence type="ECO:0000256" key="4">
    <source>
        <dbReference type="PROSITE-ProRule" id="PRU00261"/>
    </source>
</evidence>
<dbReference type="InterPro" id="IPR001223">
    <property type="entry name" value="Glyco_hydro18_cat"/>
</dbReference>
<dbReference type="GO" id="GO:0005975">
    <property type="term" value="P:carbohydrate metabolic process"/>
    <property type="evidence" value="ECO:0007669"/>
    <property type="project" value="InterPro"/>
</dbReference>
<dbReference type="SUPFAM" id="SSF54556">
    <property type="entry name" value="Chitinase insertion domain"/>
    <property type="match status" value="1"/>
</dbReference>
<protein>
    <recommendedName>
        <fullName evidence="2">chitinase</fullName>
        <ecNumber evidence="2">3.2.1.14</ecNumber>
    </recommendedName>
</protein>
<dbReference type="OrthoDB" id="73875at2759"/>
<dbReference type="SMART" id="SM00636">
    <property type="entry name" value="Glyco_18"/>
    <property type="match status" value="1"/>
</dbReference>
<dbReference type="EC" id="3.2.1.14" evidence="2"/>
<dbReference type="SUPFAM" id="SSF51445">
    <property type="entry name" value="(Trans)glycosidases"/>
    <property type="match status" value="1"/>
</dbReference>
<dbReference type="InterPro" id="IPR050314">
    <property type="entry name" value="Glycosyl_Hydrlase_18"/>
</dbReference>
<feature type="chain" id="PRO_5035463510" description="chitinase" evidence="6">
    <location>
        <begin position="21"/>
        <end position="957"/>
    </location>
</feature>
<dbReference type="Pfam" id="PF00704">
    <property type="entry name" value="Glyco_hydro_18"/>
    <property type="match status" value="1"/>
</dbReference>
<sequence>MALLYSLFLFSILTSTLVTSLNLPFLFGLETRDLPTGTCNSNTPCENGACCGSNNLCGYTAKECGTGCQSNCKCNATAECGPYGAVGHQKCPLNVCCSKFGFCGSTPEFCVWNNTDDPEYGACSTDYGGCGSVPRPSCGGGSGVSKRNIGYYESWANTRSCQAVSPEDLNLDGFTSINFAFASFDASSFSITAMDSNAGSLYSRFTGLKSKKSGLQAFISIGGWSFTDPGPTQKAFSNMVSSQENRATFINNVINFMETYGFDGADLDWEYPGADDRGGIPADTANYAALCKEMSAAFGTRFQLTVTIPTSYWYLQHFDIAEMQESVSWFNLMAYDLHGTWDAQSKFVGPYIAPHTNITEIDLALDLLWRAGVSSDKIVMGQGWYGRSFTLADPSCNTPNGICKFPSGNGGAKPGPCSKASGILNYQEIADIIKVNSLTPIHDKTAGVKWITWDSNQWVSYDDADTFAQKLNFANSRCLGGMMVWAMDQVEQTASNGFGGAANAAGIRLTQDQQANANQATADLAATGTCYTEDCGVPCKAGTNAVAQHNGQPGQLSTNSRCEKKQYRSVCCDDKTQMGTCTWRGYRGAGLSCTSGCASGETEITTSTNQHTKKGDKDCHGGLQSYCCANFKPTTSSLKQDLADAAKAAAEAAAAQAALDATAKSFCRVAVPALLAPLEALEDLIPIIGEIADIAEIAATPAIIQGCVKGIEKEGKAEFKVFGKKHTVSLNEPAGKPTNVPDRPPVSSHPPAKTGDKGKPTCKPKAKQGSKIRAAPKPIPTVNHYDADTAEFKLLMKTSRIPDKKWDMSENGKGHALRLSVRPSTISTPHAIYIVGYVEIGFADTKLTDQCGETFRVVRGWSRDYRGESFDLNYIKHPDLNPDGACTLNSYAGSTTWLKDLEKKHPHYKYLGRVKPGLTTESIKAEAEELLGNMGKYNQITNNCYTFVKKIYAEEKA</sequence>
<evidence type="ECO:0000259" key="7">
    <source>
        <dbReference type="PROSITE" id="PS50941"/>
    </source>
</evidence>
<dbReference type="GO" id="GO:0008061">
    <property type="term" value="F:chitin binding"/>
    <property type="evidence" value="ECO:0007669"/>
    <property type="project" value="UniProtKB-UniRule"/>
</dbReference>
<comment type="similarity">
    <text evidence="1">Belongs to the glycosyl hydrolase 18 family. Chitinase class V subfamily.</text>
</comment>
<feature type="domain" description="GH18" evidence="8">
    <location>
        <begin position="146"/>
        <end position="501"/>
    </location>
</feature>
<evidence type="ECO:0000256" key="6">
    <source>
        <dbReference type="SAM" id="SignalP"/>
    </source>
</evidence>
<evidence type="ECO:0000259" key="8">
    <source>
        <dbReference type="PROSITE" id="PS51910"/>
    </source>
</evidence>
<feature type="region of interest" description="Disordered" evidence="5">
    <location>
        <begin position="730"/>
        <end position="782"/>
    </location>
</feature>
<dbReference type="InterPro" id="IPR018371">
    <property type="entry name" value="Chitin-binding_1_CS"/>
</dbReference>
<evidence type="ECO:0000256" key="2">
    <source>
        <dbReference type="ARBA" id="ARBA00012729"/>
    </source>
</evidence>
<name>A0A8K0VV20_9PLEO</name>